<proteinExistence type="predicted"/>
<dbReference type="EMBL" id="CP143530">
    <property type="protein sequence ID" value="WVS92246.1"/>
    <property type="molecule type" value="Genomic_DNA"/>
</dbReference>
<sequence length="49" mass="5740">MMQNSNRNRHVMLRLTNEEHRQLKLIASSQQTTVSDLLRSVIYERKAAA</sequence>
<geneLocation type="plasmid" evidence="1 2">
    <name>p11801_3</name>
</geneLocation>
<name>A0ACD5A324_SYNEL</name>
<reference evidence="1" key="1">
    <citation type="submission" date="2024-01" db="EMBL/GenBank/DDBJ databases">
        <title>De novo genome assembly and pan-genome analysis of the fast-growing Indian isolates of Synechococcus elongatus: Potential chassis for bioproduction.</title>
        <authorList>
            <person name="Jain V.S."/>
            <person name="Schubert M.G."/>
            <person name="Pritam P."/>
            <person name="Sarnaik A.P."/>
            <person name="Jaiswal D."/>
            <person name="Church G.M."/>
            <person name="Wangikar P."/>
        </authorList>
    </citation>
    <scope>NUCLEOTIDE SEQUENCE</scope>
    <source>
        <strain evidence="1">PCC 11801</strain>
    </source>
</reference>
<protein>
    <submittedName>
        <fullName evidence="1">Uncharacterized protein</fullName>
    </submittedName>
</protein>
<organism evidence="1 2">
    <name type="scientific">Synechococcus elongatus PCC 11801</name>
    <dbReference type="NCBI Taxonomy" id="2219813"/>
    <lineage>
        <taxon>Bacteria</taxon>
        <taxon>Bacillati</taxon>
        <taxon>Cyanobacteriota</taxon>
        <taxon>Cyanophyceae</taxon>
        <taxon>Synechococcales</taxon>
        <taxon>Synechococcaceae</taxon>
        <taxon>Synechococcus</taxon>
    </lineage>
</organism>
<evidence type="ECO:0000313" key="1">
    <source>
        <dbReference type="EMBL" id="WVS92246.1"/>
    </source>
</evidence>
<keyword evidence="1" id="KW-0614">Plasmid</keyword>
<gene>
    <name evidence="1" type="ORF">DOP62_14240</name>
</gene>
<dbReference type="Proteomes" id="UP000267249">
    <property type="component" value="Plasmid p11801_3"/>
</dbReference>
<accession>A0ACD5A324</accession>
<evidence type="ECO:0000313" key="2">
    <source>
        <dbReference type="Proteomes" id="UP000267249"/>
    </source>
</evidence>